<feature type="transmembrane region" description="Helical" evidence="5">
    <location>
        <begin position="90"/>
        <end position="109"/>
    </location>
</feature>
<sequence length="148" mass="17421">MRSKLKPRVLSPYLESLKIYFIFLRYTAVSLSSFVIDVGVFALIYWLSKEKFTSLLIGRLVSGSFNFYFNKYLVYRSLDKVLFKREAFRYAILAVGIFFVSYYSVSALTVDFHFHVIEAKIFVDIVLFCMNFLIQRFLFRTGMIKASE</sequence>
<dbReference type="RefSeq" id="WP_011996647.1">
    <property type="nucleotide sequence ID" value="NC_009727.1"/>
</dbReference>
<evidence type="ECO:0000256" key="5">
    <source>
        <dbReference type="SAM" id="Phobius"/>
    </source>
</evidence>
<feature type="domain" description="GtrA/DPMS transmembrane" evidence="6">
    <location>
        <begin position="25"/>
        <end position="138"/>
    </location>
</feature>
<protein>
    <submittedName>
        <fullName evidence="7">Hypothetical membrane spanning protein</fullName>
    </submittedName>
</protein>
<gene>
    <name evidence="7" type="ordered locus">CBUD_0599</name>
</gene>
<comment type="subcellular location">
    <subcellularLocation>
        <location evidence="1">Membrane</location>
        <topology evidence="1">Multi-pass membrane protein</topology>
    </subcellularLocation>
</comment>
<dbReference type="EMBL" id="CP000733">
    <property type="protein sequence ID" value="ABS77851.1"/>
    <property type="molecule type" value="Genomic_DNA"/>
</dbReference>
<dbReference type="HOGENOM" id="CLU_1755792_0_0_6"/>
<keyword evidence="4 5" id="KW-0472">Membrane</keyword>
<dbReference type="AlphaFoldDB" id="A9KBQ6"/>
<evidence type="ECO:0000259" key="6">
    <source>
        <dbReference type="Pfam" id="PF04138"/>
    </source>
</evidence>
<accession>A9KBQ6</accession>
<organism evidence="7 8">
    <name type="scientific">Coxiella burnetii (strain Dugway 5J108-111)</name>
    <dbReference type="NCBI Taxonomy" id="434922"/>
    <lineage>
        <taxon>Bacteria</taxon>
        <taxon>Pseudomonadati</taxon>
        <taxon>Pseudomonadota</taxon>
        <taxon>Gammaproteobacteria</taxon>
        <taxon>Legionellales</taxon>
        <taxon>Coxiellaceae</taxon>
        <taxon>Coxiella</taxon>
    </lineage>
</organism>
<dbReference type="GO" id="GO:0000271">
    <property type="term" value="P:polysaccharide biosynthetic process"/>
    <property type="evidence" value="ECO:0007669"/>
    <property type="project" value="InterPro"/>
</dbReference>
<evidence type="ECO:0000256" key="2">
    <source>
        <dbReference type="ARBA" id="ARBA00022692"/>
    </source>
</evidence>
<evidence type="ECO:0000256" key="1">
    <source>
        <dbReference type="ARBA" id="ARBA00004141"/>
    </source>
</evidence>
<evidence type="ECO:0000256" key="4">
    <source>
        <dbReference type="ARBA" id="ARBA00023136"/>
    </source>
</evidence>
<dbReference type="KEGG" id="cbd:CBUD_0599"/>
<evidence type="ECO:0000256" key="3">
    <source>
        <dbReference type="ARBA" id="ARBA00022989"/>
    </source>
</evidence>
<proteinExistence type="predicted"/>
<dbReference type="Pfam" id="PF04138">
    <property type="entry name" value="GtrA_DPMS_TM"/>
    <property type="match status" value="1"/>
</dbReference>
<dbReference type="GO" id="GO:0016020">
    <property type="term" value="C:membrane"/>
    <property type="evidence" value="ECO:0007669"/>
    <property type="project" value="UniProtKB-SubCell"/>
</dbReference>
<keyword evidence="3 5" id="KW-1133">Transmembrane helix</keyword>
<dbReference type="Proteomes" id="UP000008555">
    <property type="component" value="Chromosome"/>
</dbReference>
<reference evidence="7 8" key="1">
    <citation type="journal article" date="2009" name="Infect. Immun.">
        <title>Comparative genomics reveal extensive transposon-mediated genomic plasticity and diversity among potential effector proteins within the genus Coxiella.</title>
        <authorList>
            <person name="Beare P.A."/>
            <person name="Unsworth N."/>
            <person name="Andoh M."/>
            <person name="Voth D.E."/>
            <person name="Omsland A."/>
            <person name="Gilk S.D."/>
            <person name="Williams K.P."/>
            <person name="Sobral B.W."/>
            <person name="Kupko J.J.III."/>
            <person name="Porcella S.F."/>
            <person name="Samuel J.E."/>
            <person name="Heinzen R.A."/>
        </authorList>
    </citation>
    <scope>NUCLEOTIDE SEQUENCE [LARGE SCALE GENOMIC DNA]</scope>
    <source>
        <strain evidence="7 8">Dugway 5J108-111</strain>
    </source>
</reference>
<evidence type="ECO:0000313" key="8">
    <source>
        <dbReference type="Proteomes" id="UP000008555"/>
    </source>
</evidence>
<evidence type="ECO:0000313" key="7">
    <source>
        <dbReference type="EMBL" id="ABS77851.1"/>
    </source>
</evidence>
<feature type="transmembrane region" description="Helical" evidence="5">
    <location>
        <begin position="52"/>
        <end position="69"/>
    </location>
</feature>
<keyword evidence="2 5" id="KW-0812">Transmembrane</keyword>
<feature type="transmembrane region" description="Helical" evidence="5">
    <location>
        <begin position="21"/>
        <end position="46"/>
    </location>
</feature>
<name>A9KBQ6_COXBN</name>
<dbReference type="InterPro" id="IPR007267">
    <property type="entry name" value="GtrA_DPMS_TM"/>
</dbReference>
<feature type="transmembrane region" description="Helical" evidence="5">
    <location>
        <begin position="121"/>
        <end position="139"/>
    </location>
</feature>